<sequence>MKKWHGNRAADIGLRAAGAALLGIGWLLALRLHHMAQTTGPRDAGSLMIILSAATFLCASAGSALLFVGAGLWETVEVSARWKRVPSHNENTMKMSARRSRFPMPR</sequence>
<dbReference type="HOGENOM" id="CLU_2221525_0_0_5"/>
<dbReference type="AlphaFoldDB" id="A0A0A7PLI2"/>
<protein>
    <submittedName>
        <fullName evidence="2">Putative membrane protein</fullName>
    </submittedName>
</protein>
<accession>A0A0A7PLI2</accession>
<name>A0A0A7PLI2_9SPHN</name>
<keyword evidence="1" id="KW-0812">Transmembrane</keyword>
<keyword evidence="1" id="KW-1133">Transmembrane helix</keyword>
<dbReference type="EMBL" id="CP009122">
    <property type="protein sequence ID" value="AJA10083.1"/>
    <property type="molecule type" value="Genomic_DNA"/>
</dbReference>
<evidence type="ECO:0000256" key="1">
    <source>
        <dbReference type="SAM" id="Phobius"/>
    </source>
</evidence>
<evidence type="ECO:0000313" key="2">
    <source>
        <dbReference type="EMBL" id="AJA10083.1"/>
    </source>
</evidence>
<dbReference type="RefSeq" id="WP_052208399.1">
    <property type="nucleotide sequence ID" value="NZ_CP009122.1"/>
</dbReference>
<dbReference type="Proteomes" id="UP000030907">
    <property type="component" value="Chromosome"/>
</dbReference>
<evidence type="ECO:0000313" key="3">
    <source>
        <dbReference type="Proteomes" id="UP000030907"/>
    </source>
</evidence>
<keyword evidence="3" id="KW-1185">Reference proteome</keyword>
<organism evidence="2 3">
    <name type="scientific">Sphingopyxis fribergensis</name>
    <dbReference type="NCBI Taxonomy" id="1515612"/>
    <lineage>
        <taxon>Bacteria</taxon>
        <taxon>Pseudomonadati</taxon>
        <taxon>Pseudomonadota</taxon>
        <taxon>Alphaproteobacteria</taxon>
        <taxon>Sphingomonadales</taxon>
        <taxon>Sphingomonadaceae</taxon>
        <taxon>Sphingopyxis</taxon>
    </lineage>
</organism>
<gene>
    <name evidence="2" type="ORF">SKP52_16035</name>
</gene>
<dbReference type="OrthoDB" id="7511179at2"/>
<keyword evidence="1" id="KW-0472">Membrane</keyword>
<proteinExistence type="predicted"/>
<reference evidence="2 3" key="1">
    <citation type="journal article" date="2015" name="Int. J. Syst. Evol. Microbiol.">
        <title>Description of Sphingopyxis fribergensis sp. nov. - a soil bacterium with the ability to degrade styrene and phenylacetic acid.</title>
        <authorList>
            <person name="Oelschlagel M."/>
            <person name="Ruckert C."/>
            <person name="Kalinowski J."/>
            <person name="Schmidt G."/>
            <person name="Schlomann M."/>
            <person name="Tischler D."/>
        </authorList>
    </citation>
    <scope>NUCLEOTIDE SEQUENCE [LARGE SCALE GENOMIC DNA]</scope>
    <source>
        <strain evidence="2 3">Kp5.2</strain>
    </source>
</reference>
<feature type="transmembrane region" description="Helical" evidence="1">
    <location>
        <begin position="12"/>
        <end position="29"/>
    </location>
</feature>
<dbReference type="KEGG" id="sphk:SKP52_16035"/>
<feature type="transmembrane region" description="Helical" evidence="1">
    <location>
        <begin position="49"/>
        <end position="73"/>
    </location>
</feature>